<accession>A0ACB0LPV3</accession>
<name>A0ACB0LPV3_TRIPR</name>
<sequence length="375" mass="43604">MAETDDRISKLPDETLSHVISFLPSEDAFATREISKRWRPLWLLYPSPNLDFDDQRFLKKGGSYSSFKDMVSATIYTRRLHRQPIKSFCLRCHDNTITAFDVVMWLIDAAERGIAYLDVHLPDTPNFASCVFNFRNLVVLKLIGIHFILFVSAHLPLLRTLHLNKVNFFKHDAIIEILNACPILEDLVVKNWSIQYWSVEYDGECKSLPNLVRADITNLSAYDVHLEAFYNVKFLRLKEMFGCVPVFSNLTHLEIVYGRCIDWSFVFQVLENCPILQSFVLEMPLTPNIYHLSFFPTPRYLPECLSLEFKECTVTNYRRHEHEVLFVQHILLISTALETMRVYGSPLLNSEEKLEAVEELMAFPRSSSTCEVNFE</sequence>
<evidence type="ECO:0000313" key="2">
    <source>
        <dbReference type="Proteomes" id="UP001177021"/>
    </source>
</evidence>
<evidence type="ECO:0000313" key="1">
    <source>
        <dbReference type="EMBL" id="CAJ2670139.1"/>
    </source>
</evidence>
<dbReference type="Proteomes" id="UP001177021">
    <property type="component" value="Unassembled WGS sequence"/>
</dbReference>
<dbReference type="EMBL" id="CASHSV030000615">
    <property type="protein sequence ID" value="CAJ2670139.1"/>
    <property type="molecule type" value="Genomic_DNA"/>
</dbReference>
<protein>
    <submittedName>
        <fullName evidence="1">Uncharacterized protein</fullName>
    </submittedName>
</protein>
<keyword evidence="2" id="KW-1185">Reference proteome</keyword>
<proteinExistence type="predicted"/>
<reference evidence="1" key="1">
    <citation type="submission" date="2023-10" db="EMBL/GenBank/DDBJ databases">
        <authorList>
            <person name="Rodriguez Cubillos JULIANA M."/>
            <person name="De Vega J."/>
        </authorList>
    </citation>
    <scope>NUCLEOTIDE SEQUENCE</scope>
</reference>
<organism evidence="1 2">
    <name type="scientific">Trifolium pratense</name>
    <name type="common">Red clover</name>
    <dbReference type="NCBI Taxonomy" id="57577"/>
    <lineage>
        <taxon>Eukaryota</taxon>
        <taxon>Viridiplantae</taxon>
        <taxon>Streptophyta</taxon>
        <taxon>Embryophyta</taxon>
        <taxon>Tracheophyta</taxon>
        <taxon>Spermatophyta</taxon>
        <taxon>Magnoliopsida</taxon>
        <taxon>eudicotyledons</taxon>
        <taxon>Gunneridae</taxon>
        <taxon>Pentapetalae</taxon>
        <taxon>rosids</taxon>
        <taxon>fabids</taxon>
        <taxon>Fabales</taxon>
        <taxon>Fabaceae</taxon>
        <taxon>Papilionoideae</taxon>
        <taxon>50 kb inversion clade</taxon>
        <taxon>NPAAA clade</taxon>
        <taxon>Hologalegina</taxon>
        <taxon>IRL clade</taxon>
        <taxon>Trifolieae</taxon>
        <taxon>Trifolium</taxon>
    </lineage>
</organism>
<comment type="caution">
    <text evidence="1">The sequence shown here is derived from an EMBL/GenBank/DDBJ whole genome shotgun (WGS) entry which is preliminary data.</text>
</comment>
<gene>
    <name evidence="1" type="ORF">MILVUS5_LOCUS34219</name>
</gene>